<dbReference type="PANTHER" id="PTHR46259">
    <property type="entry name" value="ZINC FINGER CCHC-TYPE AND RNA-BINDING MOTIF-CONTAINING PROTEIN 1"/>
    <property type="match status" value="1"/>
</dbReference>
<dbReference type="STRING" id="10181.G5C096"/>
<evidence type="ECO:0000313" key="3">
    <source>
        <dbReference type="Proteomes" id="UP000006813"/>
    </source>
</evidence>
<proteinExistence type="predicted"/>
<dbReference type="GO" id="GO:0003723">
    <property type="term" value="F:RNA binding"/>
    <property type="evidence" value="ECO:0007669"/>
    <property type="project" value="TreeGrafter"/>
</dbReference>
<protein>
    <submittedName>
        <fullName evidence="2">Zinc finger CCHC-type and RNA-binding motif-containing protein 1</fullName>
    </submittedName>
</protein>
<dbReference type="EMBL" id="JH172628">
    <property type="protein sequence ID" value="EHB14957.1"/>
    <property type="molecule type" value="Genomic_DNA"/>
</dbReference>
<dbReference type="PANTHER" id="PTHR46259:SF1">
    <property type="entry name" value="ZINC FINGER CCHC-TYPE AND RNA-BINDING MOTIF-CONTAINING PROTEIN 1"/>
    <property type="match status" value="1"/>
</dbReference>
<dbReference type="GO" id="GO:0000398">
    <property type="term" value="P:mRNA splicing, via spliceosome"/>
    <property type="evidence" value="ECO:0007669"/>
    <property type="project" value="InterPro"/>
</dbReference>
<dbReference type="InParanoid" id="G5C096"/>
<dbReference type="AlphaFoldDB" id="G5C096"/>
<feature type="region of interest" description="Disordered" evidence="1">
    <location>
        <begin position="1"/>
        <end position="41"/>
    </location>
</feature>
<name>G5C096_HETGA</name>
<reference evidence="2 3" key="1">
    <citation type="journal article" date="2011" name="Nature">
        <title>Genome sequencing reveals insights into physiology and longevity of the naked mole rat.</title>
        <authorList>
            <person name="Kim E.B."/>
            <person name="Fang X."/>
            <person name="Fushan A.A."/>
            <person name="Huang Z."/>
            <person name="Lobanov A.V."/>
            <person name="Han L."/>
            <person name="Marino S.M."/>
            <person name="Sun X."/>
            <person name="Turanov A.A."/>
            <person name="Yang P."/>
            <person name="Yim S.H."/>
            <person name="Zhao X."/>
            <person name="Kasaikina M.V."/>
            <person name="Stoletzki N."/>
            <person name="Peng C."/>
            <person name="Polak P."/>
            <person name="Xiong Z."/>
            <person name="Kiezun A."/>
            <person name="Zhu Y."/>
            <person name="Chen Y."/>
            <person name="Kryukov G.V."/>
            <person name="Zhang Q."/>
            <person name="Peshkin L."/>
            <person name="Yang L."/>
            <person name="Bronson R.T."/>
            <person name="Buffenstein R."/>
            <person name="Wang B."/>
            <person name="Han C."/>
            <person name="Li Q."/>
            <person name="Chen L."/>
            <person name="Zhao W."/>
            <person name="Sunyaev S.R."/>
            <person name="Park T.J."/>
            <person name="Zhang G."/>
            <person name="Wang J."/>
            <person name="Gladyshev V.N."/>
        </authorList>
    </citation>
    <scope>NUCLEOTIDE SEQUENCE [LARGE SCALE GENOMIC DNA]</scope>
</reference>
<evidence type="ECO:0000313" key="2">
    <source>
        <dbReference type="EMBL" id="EHB14957.1"/>
    </source>
</evidence>
<feature type="compositionally biased region" description="Acidic residues" evidence="1">
    <location>
        <begin position="25"/>
        <end position="38"/>
    </location>
</feature>
<evidence type="ECO:0000256" key="1">
    <source>
        <dbReference type="SAM" id="MobiDB-lite"/>
    </source>
</evidence>
<dbReference type="Proteomes" id="UP000006813">
    <property type="component" value="Unassembled WGS sequence"/>
</dbReference>
<dbReference type="GO" id="GO:0005689">
    <property type="term" value="C:U12-type spliceosomal complex"/>
    <property type="evidence" value="ECO:0007669"/>
    <property type="project" value="InterPro"/>
</dbReference>
<sequence length="95" mass="10733">MLVRKTCSENVSLQRRKKKKKIAEPEEIEDVAESEDKGEDPALDRLSQAIASLQAKIEEQNEWKPSAGGPSTSEDSQCPRIKKSTYFSDEEEFSD</sequence>
<accession>G5C096</accession>
<feature type="region of interest" description="Disordered" evidence="1">
    <location>
        <begin position="58"/>
        <end position="95"/>
    </location>
</feature>
<organism evidence="2 3">
    <name type="scientific">Heterocephalus glaber</name>
    <name type="common">Naked mole rat</name>
    <dbReference type="NCBI Taxonomy" id="10181"/>
    <lineage>
        <taxon>Eukaryota</taxon>
        <taxon>Metazoa</taxon>
        <taxon>Chordata</taxon>
        <taxon>Craniata</taxon>
        <taxon>Vertebrata</taxon>
        <taxon>Euteleostomi</taxon>
        <taxon>Mammalia</taxon>
        <taxon>Eutheria</taxon>
        <taxon>Euarchontoglires</taxon>
        <taxon>Glires</taxon>
        <taxon>Rodentia</taxon>
        <taxon>Hystricomorpha</taxon>
        <taxon>Bathyergidae</taxon>
        <taxon>Heterocephalus</taxon>
    </lineage>
</organism>
<gene>
    <name evidence="2" type="ORF">GW7_17006</name>
</gene>
<dbReference type="InterPro" id="IPR044598">
    <property type="entry name" value="ZCRB1"/>
</dbReference>